<dbReference type="RefSeq" id="WP_158028528.1">
    <property type="nucleotide sequence ID" value="NZ_BMHG01000001.1"/>
</dbReference>
<keyword evidence="6 12" id="KW-0418">Kinase</keyword>
<protein>
    <recommendedName>
        <fullName evidence="2">histidine kinase</fullName>
        <ecNumber evidence="2">2.7.13.3</ecNumber>
    </recommendedName>
</protein>
<feature type="transmembrane region" description="Helical" evidence="10">
    <location>
        <begin position="67"/>
        <end position="90"/>
    </location>
</feature>
<keyword evidence="13" id="KW-1185">Reference proteome</keyword>
<reference evidence="12 13" key="1">
    <citation type="submission" date="2019-09" db="EMBL/GenBank/DDBJ databases">
        <title>Phylogeny of genus Pseudoclavibacter and closely related genus.</title>
        <authorList>
            <person name="Li Y."/>
        </authorList>
    </citation>
    <scope>NUCLEOTIDE SEQUENCE [LARGE SCALE GENOMIC DNA]</scope>
    <source>
        <strain evidence="12 13">EGI 60007</strain>
    </source>
</reference>
<evidence type="ECO:0000256" key="8">
    <source>
        <dbReference type="ARBA" id="ARBA00023012"/>
    </source>
</evidence>
<keyword evidence="8" id="KW-0902">Two-component regulatory system</keyword>
<evidence type="ECO:0000256" key="1">
    <source>
        <dbReference type="ARBA" id="ARBA00000085"/>
    </source>
</evidence>
<dbReference type="SUPFAM" id="SSF55874">
    <property type="entry name" value="ATPase domain of HSP90 chaperone/DNA topoisomerase II/histidine kinase"/>
    <property type="match status" value="1"/>
</dbReference>
<accession>A0A6H9WU17</accession>
<dbReference type="PANTHER" id="PTHR24421">
    <property type="entry name" value="NITRATE/NITRITE SENSOR PROTEIN NARX-RELATED"/>
    <property type="match status" value="1"/>
</dbReference>
<feature type="compositionally biased region" description="Low complexity" evidence="9">
    <location>
        <begin position="1"/>
        <end position="22"/>
    </location>
</feature>
<dbReference type="OrthoDB" id="227596at2"/>
<dbReference type="InterPro" id="IPR011712">
    <property type="entry name" value="Sig_transdc_His_kin_sub3_dim/P"/>
</dbReference>
<feature type="transmembrane region" description="Helical" evidence="10">
    <location>
        <begin position="143"/>
        <end position="159"/>
    </location>
</feature>
<proteinExistence type="predicted"/>
<dbReference type="Gene3D" id="3.30.565.10">
    <property type="entry name" value="Histidine kinase-like ATPase, C-terminal domain"/>
    <property type="match status" value="1"/>
</dbReference>
<dbReference type="EMBL" id="WBJY01000001">
    <property type="protein sequence ID" value="KAB1649944.1"/>
    <property type="molecule type" value="Genomic_DNA"/>
</dbReference>
<keyword evidence="10" id="KW-0812">Transmembrane</keyword>
<dbReference type="PANTHER" id="PTHR24421:SF10">
    <property type="entry name" value="NITRATE_NITRITE SENSOR PROTEIN NARQ"/>
    <property type="match status" value="1"/>
</dbReference>
<keyword evidence="3" id="KW-0597">Phosphoprotein</keyword>
<organism evidence="12 13">
    <name type="scientific">Pseudoclavibacter endophyticus</name>
    <dbReference type="NCBI Taxonomy" id="1778590"/>
    <lineage>
        <taxon>Bacteria</taxon>
        <taxon>Bacillati</taxon>
        <taxon>Actinomycetota</taxon>
        <taxon>Actinomycetes</taxon>
        <taxon>Micrococcales</taxon>
        <taxon>Microbacteriaceae</taxon>
        <taxon>Pseudoclavibacter</taxon>
    </lineage>
</organism>
<evidence type="ECO:0000256" key="9">
    <source>
        <dbReference type="SAM" id="MobiDB-lite"/>
    </source>
</evidence>
<feature type="domain" description="Signal transduction histidine kinase subgroup 3 dimerisation and phosphoacceptor" evidence="11">
    <location>
        <begin position="263"/>
        <end position="328"/>
    </location>
</feature>
<dbReference type="Gene3D" id="1.20.5.1930">
    <property type="match status" value="1"/>
</dbReference>
<keyword evidence="7" id="KW-0067">ATP-binding</keyword>
<keyword evidence="10" id="KW-1133">Transmembrane helix</keyword>
<dbReference type="AlphaFoldDB" id="A0A6H9WU17"/>
<feature type="transmembrane region" description="Helical" evidence="10">
    <location>
        <begin position="166"/>
        <end position="184"/>
    </location>
</feature>
<evidence type="ECO:0000256" key="5">
    <source>
        <dbReference type="ARBA" id="ARBA00022741"/>
    </source>
</evidence>
<dbReference type="GO" id="GO:0005524">
    <property type="term" value="F:ATP binding"/>
    <property type="evidence" value="ECO:0007669"/>
    <property type="project" value="UniProtKB-KW"/>
</dbReference>
<dbReference type="GO" id="GO:0000155">
    <property type="term" value="F:phosphorelay sensor kinase activity"/>
    <property type="evidence" value="ECO:0007669"/>
    <property type="project" value="InterPro"/>
</dbReference>
<evidence type="ECO:0000256" key="7">
    <source>
        <dbReference type="ARBA" id="ARBA00022840"/>
    </source>
</evidence>
<evidence type="ECO:0000259" key="11">
    <source>
        <dbReference type="Pfam" id="PF07730"/>
    </source>
</evidence>
<dbReference type="Proteomes" id="UP000431744">
    <property type="component" value="Unassembled WGS sequence"/>
</dbReference>
<sequence length="482" mass="52586">MIPSSSVASASERAPSSAPGPSRDARGSGAVRRRLLALTGTRDRDPSTVSETGFVGWWKRNTREMRWMHWTVDIAFALLIEVLIGWPYVMLASSRVYLEPLLFVPWVLYFAAIVLRRPTPGFALWLCVIAVLFKAVTGTEPHGQDLAIGIVLYSAAAYGSRRLRWFAIALCGLFPALLVVFISVRPMRSFFLSIYETVIQGGPILVIVVGAVLWTVFTFLLLMCWLAGTARRAQANAAEAAHRREVAELESLRSREQLFVEQERNRIARDMHDVVAHSLAVVVAQADGGRYAMRANPQAGEQSLATIAETAREALYEVRGLLGQLRHSQPEGPQRGFADLPAVLERMRAAGLRLEIEAKGEPRPLGKAADTAMFRLVQEACTNSLRHGDPRAPTVISVAWSDELHVRVTNVVNPVPPPPRPDSGHGLIGMRERIVTAGGRLETGRHGDHFVVSAVVPTAALATHGGPVDVPPRDDAGGRPAV</sequence>
<keyword evidence="10" id="KW-0472">Membrane</keyword>
<feature type="region of interest" description="Disordered" evidence="9">
    <location>
        <begin position="463"/>
        <end position="482"/>
    </location>
</feature>
<feature type="transmembrane region" description="Helical" evidence="10">
    <location>
        <begin position="96"/>
        <end position="115"/>
    </location>
</feature>
<dbReference type="EC" id="2.7.13.3" evidence="2"/>
<dbReference type="GO" id="GO:0046983">
    <property type="term" value="F:protein dimerization activity"/>
    <property type="evidence" value="ECO:0007669"/>
    <property type="project" value="InterPro"/>
</dbReference>
<keyword evidence="5" id="KW-0547">Nucleotide-binding</keyword>
<keyword evidence="4" id="KW-0808">Transferase</keyword>
<comment type="catalytic activity">
    <reaction evidence="1">
        <text>ATP + protein L-histidine = ADP + protein N-phospho-L-histidine.</text>
        <dbReference type="EC" id="2.7.13.3"/>
    </reaction>
</comment>
<name>A0A6H9WU17_9MICO</name>
<feature type="transmembrane region" description="Helical" evidence="10">
    <location>
        <begin position="122"/>
        <end position="137"/>
    </location>
</feature>
<feature type="compositionally biased region" description="Basic and acidic residues" evidence="9">
    <location>
        <begin position="471"/>
        <end position="482"/>
    </location>
</feature>
<feature type="transmembrane region" description="Helical" evidence="10">
    <location>
        <begin position="204"/>
        <end position="226"/>
    </location>
</feature>
<comment type="caution">
    <text evidence="12">The sequence shown here is derived from an EMBL/GenBank/DDBJ whole genome shotgun (WGS) entry which is preliminary data.</text>
</comment>
<dbReference type="InterPro" id="IPR036890">
    <property type="entry name" value="HATPase_C_sf"/>
</dbReference>
<dbReference type="InterPro" id="IPR050482">
    <property type="entry name" value="Sensor_HK_TwoCompSys"/>
</dbReference>
<dbReference type="CDD" id="cd16917">
    <property type="entry name" value="HATPase_UhpB-NarQ-NarX-like"/>
    <property type="match status" value="1"/>
</dbReference>
<gene>
    <name evidence="12" type="ORF">F8O04_06890</name>
</gene>
<evidence type="ECO:0000313" key="13">
    <source>
        <dbReference type="Proteomes" id="UP000431744"/>
    </source>
</evidence>
<dbReference type="Pfam" id="PF07730">
    <property type="entry name" value="HisKA_3"/>
    <property type="match status" value="1"/>
</dbReference>
<evidence type="ECO:0000256" key="6">
    <source>
        <dbReference type="ARBA" id="ARBA00022777"/>
    </source>
</evidence>
<evidence type="ECO:0000313" key="12">
    <source>
        <dbReference type="EMBL" id="KAB1649944.1"/>
    </source>
</evidence>
<evidence type="ECO:0000256" key="4">
    <source>
        <dbReference type="ARBA" id="ARBA00022679"/>
    </source>
</evidence>
<evidence type="ECO:0000256" key="2">
    <source>
        <dbReference type="ARBA" id="ARBA00012438"/>
    </source>
</evidence>
<dbReference type="GO" id="GO:0016020">
    <property type="term" value="C:membrane"/>
    <property type="evidence" value="ECO:0007669"/>
    <property type="project" value="InterPro"/>
</dbReference>
<feature type="region of interest" description="Disordered" evidence="9">
    <location>
        <begin position="1"/>
        <end position="28"/>
    </location>
</feature>
<evidence type="ECO:0000256" key="3">
    <source>
        <dbReference type="ARBA" id="ARBA00022553"/>
    </source>
</evidence>
<evidence type="ECO:0000256" key="10">
    <source>
        <dbReference type="SAM" id="Phobius"/>
    </source>
</evidence>